<dbReference type="Proteomes" id="UP000238220">
    <property type="component" value="Unassembled WGS sequence"/>
</dbReference>
<dbReference type="RefSeq" id="WP_104230190.1">
    <property type="nucleotide sequence ID" value="NZ_PSNW01000004.1"/>
</dbReference>
<dbReference type="OrthoDB" id="8595802at2"/>
<comment type="caution">
    <text evidence="2">The sequence shown here is derived from an EMBL/GenBank/DDBJ whole genome shotgun (WGS) entry which is preliminary data.</text>
</comment>
<accession>A0A2S5TH78</accession>
<proteinExistence type="predicted"/>
<keyword evidence="3" id="KW-1185">Reference proteome</keyword>
<keyword evidence="1" id="KW-0732">Signal</keyword>
<evidence type="ECO:0008006" key="4">
    <source>
        <dbReference type="Google" id="ProtNLM"/>
    </source>
</evidence>
<reference evidence="2 3" key="1">
    <citation type="submission" date="2018-02" db="EMBL/GenBank/DDBJ databases">
        <title>Genome sequencing of Solimonas sp. HR-BB.</title>
        <authorList>
            <person name="Lee Y."/>
            <person name="Jeon C.O."/>
        </authorList>
    </citation>
    <scope>NUCLEOTIDE SEQUENCE [LARGE SCALE GENOMIC DNA]</scope>
    <source>
        <strain evidence="2 3">HR-BB</strain>
    </source>
</reference>
<protein>
    <recommendedName>
        <fullName evidence="4">SH3 domain-containing protein</fullName>
    </recommendedName>
</protein>
<dbReference type="EMBL" id="PSNW01000004">
    <property type="protein sequence ID" value="PPE74302.1"/>
    <property type="molecule type" value="Genomic_DNA"/>
</dbReference>
<feature type="chain" id="PRO_5015621005" description="SH3 domain-containing protein" evidence="1">
    <location>
        <begin position="19"/>
        <end position="197"/>
    </location>
</feature>
<evidence type="ECO:0000313" key="3">
    <source>
        <dbReference type="Proteomes" id="UP000238220"/>
    </source>
</evidence>
<dbReference type="AlphaFoldDB" id="A0A2S5TH78"/>
<evidence type="ECO:0000313" key="2">
    <source>
        <dbReference type="EMBL" id="PPE74302.1"/>
    </source>
</evidence>
<evidence type="ECO:0000256" key="1">
    <source>
        <dbReference type="SAM" id="SignalP"/>
    </source>
</evidence>
<gene>
    <name evidence="2" type="ORF">C3942_09750</name>
</gene>
<name>A0A2S5TH78_9GAMM</name>
<organism evidence="2 3">
    <name type="scientific">Solimonas fluminis</name>
    <dbReference type="NCBI Taxonomy" id="2086571"/>
    <lineage>
        <taxon>Bacteria</taxon>
        <taxon>Pseudomonadati</taxon>
        <taxon>Pseudomonadota</taxon>
        <taxon>Gammaproteobacteria</taxon>
        <taxon>Nevskiales</taxon>
        <taxon>Nevskiaceae</taxon>
        <taxon>Solimonas</taxon>
    </lineage>
</organism>
<sequence length="197" mass="21133">MKPLLLLAALLLPASAVAAPRCDKLPLRVEREQAAIRPVQRMIVTAARPLYFHSVPDRGCATPVFVVRDNALTAYSEWKGWYSVQHSNEKGEMTSGWVRGQGLKTAGTLGLDTRILPAPAAAAPKLPPDAAGVVDRVAMCAHFAGESNGDQSEQDKRISATMTELRCDSLEADVAALRKKHSNDPAVLKAVEQAATP</sequence>
<feature type="signal peptide" evidence="1">
    <location>
        <begin position="1"/>
        <end position="18"/>
    </location>
</feature>